<dbReference type="InterPro" id="IPR036894">
    <property type="entry name" value="YbaB-like_sf"/>
</dbReference>
<sequence>MTGDSAIDYATDSAIAELTRLADGADREARDLTDRLDRVTAELAAKRFTASAGGVTATVTGAGALVAVTIAPVDRRRPRTEQLSADLTSAVLAARATASAEVAARMREVVPGRRGRVQAEEGRMTQGRDPALPRTGHNYVL</sequence>
<protein>
    <submittedName>
        <fullName evidence="3">YbaB/EbfC family nucleoid-associated protein</fullName>
    </submittedName>
</protein>
<organism evidence="3 4">
    <name type="scientific">Actinophytocola gossypii</name>
    <dbReference type="NCBI Taxonomy" id="2812003"/>
    <lineage>
        <taxon>Bacteria</taxon>
        <taxon>Bacillati</taxon>
        <taxon>Actinomycetota</taxon>
        <taxon>Actinomycetes</taxon>
        <taxon>Pseudonocardiales</taxon>
        <taxon>Pseudonocardiaceae</taxon>
    </lineage>
</organism>
<name>A0ABT2J3C6_9PSEU</name>
<evidence type="ECO:0000256" key="2">
    <source>
        <dbReference type="SAM" id="MobiDB-lite"/>
    </source>
</evidence>
<gene>
    <name evidence="3" type="ORF">JT362_04385</name>
</gene>
<feature type="coiled-coil region" evidence="1">
    <location>
        <begin position="15"/>
        <end position="42"/>
    </location>
</feature>
<proteinExistence type="predicted"/>
<dbReference type="SUPFAM" id="SSF82607">
    <property type="entry name" value="YbaB-like"/>
    <property type="match status" value="1"/>
</dbReference>
<evidence type="ECO:0000313" key="3">
    <source>
        <dbReference type="EMBL" id="MCT2582359.1"/>
    </source>
</evidence>
<feature type="region of interest" description="Disordered" evidence="2">
    <location>
        <begin position="113"/>
        <end position="141"/>
    </location>
</feature>
<accession>A0ABT2J3C6</accession>
<dbReference type="Gene3D" id="3.30.1310.10">
    <property type="entry name" value="Nucleoid-associated protein YbaB-like domain"/>
    <property type="match status" value="1"/>
</dbReference>
<keyword evidence="1" id="KW-0175">Coiled coil</keyword>
<dbReference type="Proteomes" id="UP001156441">
    <property type="component" value="Unassembled WGS sequence"/>
</dbReference>
<keyword evidence="4" id="KW-1185">Reference proteome</keyword>
<comment type="caution">
    <text evidence="3">The sequence shown here is derived from an EMBL/GenBank/DDBJ whole genome shotgun (WGS) entry which is preliminary data.</text>
</comment>
<evidence type="ECO:0000313" key="4">
    <source>
        <dbReference type="Proteomes" id="UP001156441"/>
    </source>
</evidence>
<dbReference type="InterPro" id="IPR004401">
    <property type="entry name" value="YbaB/EbfC"/>
</dbReference>
<reference evidence="3 4" key="1">
    <citation type="submission" date="2021-02" db="EMBL/GenBank/DDBJ databases">
        <title>Actinophytocola xerophila sp. nov., isolated from soil of cotton cropping field.</title>
        <authorList>
            <person name="Huang R."/>
            <person name="Chen X."/>
            <person name="Ge X."/>
            <person name="Liu W."/>
        </authorList>
    </citation>
    <scope>NUCLEOTIDE SEQUENCE [LARGE SCALE GENOMIC DNA]</scope>
    <source>
        <strain evidence="3 4">S1-96</strain>
    </source>
</reference>
<evidence type="ECO:0000256" key="1">
    <source>
        <dbReference type="SAM" id="Coils"/>
    </source>
</evidence>
<dbReference type="EMBL" id="JAFFZE010000005">
    <property type="protein sequence ID" value="MCT2582359.1"/>
    <property type="molecule type" value="Genomic_DNA"/>
</dbReference>
<feature type="compositionally biased region" description="Basic and acidic residues" evidence="2">
    <location>
        <begin position="113"/>
        <end position="123"/>
    </location>
</feature>
<dbReference type="RefSeq" id="WP_260189715.1">
    <property type="nucleotide sequence ID" value="NZ_JAFFZE010000005.1"/>
</dbReference>
<dbReference type="Pfam" id="PF02575">
    <property type="entry name" value="YbaB_DNA_bd"/>
    <property type="match status" value="1"/>
</dbReference>